<keyword evidence="8" id="KW-0175">Coiled coil</keyword>
<dbReference type="InterPro" id="IPR000719">
    <property type="entry name" value="Prot_kinase_dom"/>
</dbReference>
<dbReference type="PANTHER" id="PTHR45647:SF84">
    <property type="entry name" value="U-BOX DOMAIN-CONTAINING PROTEIN 35-LIKE"/>
    <property type="match status" value="1"/>
</dbReference>
<comment type="pathway">
    <text evidence="2">Protein modification; protein ubiquitination.</text>
</comment>
<dbReference type="CDD" id="cd14066">
    <property type="entry name" value="STKc_IRAK"/>
    <property type="match status" value="1"/>
</dbReference>
<dbReference type="SUPFAM" id="SSF52402">
    <property type="entry name" value="Adenine nucleotide alpha hydrolases-like"/>
    <property type="match status" value="1"/>
</dbReference>
<dbReference type="AlphaFoldDB" id="A0ABD3EAB3"/>
<dbReference type="CDD" id="cd01989">
    <property type="entry name" value="USP_STK_Ubox_N"/>
    <property type="match status" value="1"/>
</dbReference>
<dbReference type="Gene3D" id="3.40.50.620">
    <property type="entry name" value="HUPs"/>
    <property type="match status" value="1"/>
</dbReference>
<dbReference type="SMART" id="SM00220">
    <property type="entry name" value="S_TKc"/>
    <property type="match status" value="1"/>
</dbReference>
<dbReference type="FunFam" id="1.10.510.10:FF:000498">
    <property type="entry name" value="U-box domain-containing protein 51"/>
    <property type="match status" value="1"/>
</dbReference>
<dbReference type="Gene3D" id="1.10.510.10">
    <property type="entry name" value="Transferase(Phosphotransferase) domain 1"/>
    <property type="match status" value="1"/>
</dbReference>
<protein>
    <recommendedName>
        <fullName evidence="3">RING-type E3 ubiquitin transferase</fullName>
        <ecNumber evidence="3">2.3.2.27</ecNumber>
    </recommendedName>
</protein>
<dbReference type="PROSITE" id="PS50011">
    <property type="entry name" value="PROTEIN_KINASE_DOM"/>
    <property type="match status" value="1"/>
</dbReference>
<dbReference type="EMBL" id="JAVIJP010000007">
    <property type="protein sequence ID" value="KAL3650036.1"/>
    <property type="molecule type" value="Genomic_DNA"/>
</dbReference>
<evidence type="ECO:0000313" key="12">
    <source>
        <dbReference type="Proteomes" id="UP001632038"/>
    </source>
</evidence>
<evidence type="ECO:0000313" key="11">
    <source>
        <dbReference type="EMBL" id="KAL3650036.1"/>
    </source>
</evidence>
<proteinExistence type="predicted"/>
<evidence type="ECO:0000256" key="8">
    <source>
        <dbReference type="ARBA" id="ARBA00023054"/>
    </source>
</evidence>
<evidence type="ECO:0000256" key="1">
    <source>
        <dbReference type="ARBA" id="ARBA00000900"/>
    </source>
</evidence>
<dbReference type="InterPro" id="IPR011009">
    <property type="entry name" value="Kinase-like_dom_sf"/>
</dbReference>
<dbReference type="PANTHER" id="PTHR45647">
    <property type="entry name" value="OS02G0152300 PROTEIN"/>
    <property type="match status" value="1"/>
</dbReference>
<dbReference type="EC" id="2.3.2.27" evidence="3"/>
<accession>A0ABD3EAB3</accession>
<evidence type="ECO:0000256" key="2">
    <source>
        <dbReference type="ARBA" id="ARBA00004906"/>
    </source>
</evidence>
<feature type="compositionally biased region" description="Low complexity" evidence="9">
    <location>
        <begin position="294"/>
        <end position="324"/>
    </location>
</feature>
<keyword evidence="5" id="KW-0547">Nucleotide-binding</keyword>
<dbReference type="GO" id="GO:0061630">
    <property type="term" value="F:ubiquitin protein ligase activity"/>
    <property type="evidence" value="ECO:0007669"/>
    <property type="project" value="UniProtKB-EC"/>
</dbReference>
<feature type="compositionally biased region" description="Low complexity" evidence="9">
    <location>
        <begin position="740"/>
        <end position="753"/>
    </location>
</feature>
<feature type="region of interest" description="Disordered" evidence="9">
    <location>
        <begin position="294"/>
        <end position="328"/>
    </location>
</feature>
<keyword evidence="7" id="KW-0067">ATP-binding</keyword>
<comment type="caution">
    <text evidence="11">The sequence shown here is derived from an EMBL/GenBank/DDBJ whole genome shotgun (WGS) entry which is preliminary data.</text>
</comment>
<feature type="domain" description="Protein kinase" evidence="10">
    <location>
        <begin position="455"/>
        <end position="719"/>
    </location>
</feature>
<evidence type="ECO:0000256" key="6">
    <source>
        <dbReference type="ARBA" id="ARBA00022786"/>
    </source>
</evidence>
<dbReference type="FunFam" id="3.30.200.20:FF:000162">
    <property type="entry name" value="Adenine nucleotide alpha hydrolase-like domain kinase"/>
    <property type="match status" value="1"/>
</dbReference>
<dbReference type="InterPro" id="IPR014729">
    <property type="entry name" value="Rossmann-like_a/b/a_fold"/>
</dbReference>
<dbReference type="InterPro" id="IPR051348">
    <property type="entry name" value="U-box_ubiquitin_ligases"/>
</dbReference>
<comment type="catalytic activity">
    <reaction evidence="1">
        <text>S-ubiquitinyl-[E2 ubiquitin-conjugating enzyme]-L-cysteine + [acceptor protein]-L-lysine = [E2 ubiquitin-conjugating enzyme]-L-cysteine + N(6)-ubiquitinyl-[acceptor protein]-L-lysine.</text>
        <dbReference type="EC" id="2.3.2.27"/>
    </reaction>
</comment>
<dbReference type="InterPro" id="IPR001245">
    <property type="entry name" value="Ser-Thr/Tyr_kinase_cat_dom"/>
</dbReference>
<dbReference type="Proteomes" id="UP001632038">
    <property type="component" value="Unassembled WGS sequence"/>
</dbReference>
<evidence type="ECO:0000256" key="4">
    <source>
        <dbReference type="ARBA" id="ARBA00022679"/>
    </source>
</evidence>
<dbReference type="SUPFAM" id="SSF56112">
    <property type="entry name" value="Protein kinase-like (PK-like)"/>
    <property type="match status" value="1"/>
</dbReference>
<evidence type="ECO:0000256" key="3">
    <source>
        <dbReference type="ARBA" id="ARBA00012483"/>
    </source>
</evidence>
<dbReference type="PROSITE" id="PS00108">
    <property type="entry name" value="PROTEIN_KINASE_ST"/>
    <property type="match status" value="1"/>
</dbReference>
<evidence type="ECO:0000256" key="9">
    <source>
        <dbReference type="SAM" id="MobiDB-lite"/>
    </source>
</evidence>
<dbReference type="InterPro" id="IPR008271">
    <property type="entry name" value="Ser/Thr_kinase_AS"/>
</dbReference>
<organism evidence="11 12">
    <name type="scientific">Castilleja foliolosa</name>
    <dbReference type="NCBI Taxonomy" id="1961234"/>
    <lineage>
        <taxon>Eukaryota</taxon>
        <taxon>Viridiplantae</taxon>
        <taxon>Streptophyta</taxon>
        <taxon>Embryophyta</taxon>
        <taxon>Tracheophyta</taxon>
        <taxon>Spermatophyta</taxon>
        <taxon>Magnoliopsida</taxon>
        <taxon>eudicotyledons</taxon>
        <taxon>Gunneridae</taxon>
        <taxon>Pentapetalae</taxon>
        <taxon>asterids</taxon>
        <taxon>lamiids</taxon>
        <taxon>Lamiales</taxon>
        <taxon>Orobanchaceae</taxon>
        <taxon>Pedicularideae</taxon>
        <taxon>Castillejinae</taxon>
        <taxon>Castilleja</taxon>
    </lineage>
</organism>
<gene>
    <name evidence="11" type="ORF">CASFOL_006439</name>
</gene>
<name>A0ABD3EAB3_9LAMI</name>
<evidence type="ECO:0000256" key="7">
    <source>
        <dbReference type="ARBA" id="ARBA00022840"/>
    </source>
</evidence>
<dbReference type="InterPro" id="IPR006016">
    <property type="entry name" value="UspA"/>
</dbReference>
<reference evidence="12" key="1">
    <citation type="journal article" date="2024" name="IScience">
        <title>Strigolactones Initiate the Formation of Haustorium-like Structures in Castilleja.</title>
        <authorList>
            <person name="Buerger M."/>
            <person name="Peterson D."/>
            <person name="Chory J."/>
        </authorList>
    </citation>
    <scope>NUCLEOTIDE SEQUENCE [LARGE SCALE GENOMIC DNA]</scope>
</reference>
<evidence type="ECO:0000259" key="10">
    <source>
        <dbReference type="PROSITE" id="PS50011"/>
    </source>
</evidence>
<dbReference type="Pfam" id="PF00582">
    <property type="entry name" value="Usp"/>
    <property type="match status" value="1"/>
</dbReference>
<dbReference type="GO" id="GO:0005524">
    <property type="term" value="F:ATP binding"/>
    <property type="evidence" value="ECO:0007669"/>
    <property type="project" value="UniProtKB-KW"/>
</dbReference>
<keyword evidence="12" id="KW-1185">Reference proteome</keyword>
<keyword evidence="6" id="KW-0833">Ubl conjugation pathway</keyword>
<dbReference type="Pfam" id="PF07714">
    <property type="entry name" value="PK_Tyr_Ser-Thr"/>
    <property type="match status" value="1"/>
</dbReference>
<evidence type="ECO:0000256" key="5">
    <source>
        <dbReference type="ARBA" id="ARBA00022741"/>
    </source>
</evidence>
<keyword evidence="4" id="KW-0808">Transferase</keyword>
<dbReference type="Gene3D" id="3.30.200.20">
    <property type="entry name" value="Phosphorylase Kinase, domain 1"/>
    <property type="match status" value="1"/>
</dbReference>
<feature type="region of interest" description="Disordered" evidence="9">
    <location>
        <begin position="738"/>
        <end position="784"/>
    </location>
</feature>
<sequence>MWLPSAKGNGHVGRKAGRNGLVAVAIDKDKGSQNALKWATEHLLTRGQTVILIHAIQCSSSSSLAPNGYNYSIHDLNGTTNAPKKVLQSHTKELLLTFHCFCTRKDIHCLDVVLEDTDIAKAITEYVAHAAIENLVLGSSRHGFIKRLKTVDLPASVSKAAPDFCTIYVISKTKISSVKNASRLAPFVSPLLSQIQQIEDQANNGGASLSDTLAKRTPSMLRGDRTPHRGSTVDDTEFLRSPFSRGRGYNQKMFGDLSESGLDISFVSSGRPSTDRVSGVHADYIDSCRTSRVSTSSESSFGSLQSGTKGSEMSSFTDFSSSSVESEDAAAEMRRLKLELQRTMEMYSTACKAALTAEQKLHRWRKEEEQRLEEARLAEESARLTAEREKAMYKAAMENAQAAQRVAEIESQKRVSAEMKAIEESGEKEKALSLSSSLTYRRYSIEEIEVATEYFAQARKVGEGGYGPVFKCYLDHTPVAVKVLRPDAAQGRSQFNKEIEVLSCMRHPNMVLLLGACPEYGCLVYEYMSNGSLEDRLSRQGNTRALSWQLRFRIATEIATGLNFLHQMKPEPLVHRDLKPGNILLDQNYVSKISDVGLARLVPPSAADDTTQQYHMTSTAGTFCYIDPEYQQTGMLGVKSDVYSFGIILLQLLTAKPAMGLAHHVDRAIEKGSLKDILDPEVPDWPIEEAMAMAKLALQCAELRRKDRPDLGKVILPELSRLRDVGEESMGMFLVGGTGSTAPSPVHSAVSAANKETKSEPQVQVEHSNPEACASSASLPEIAE</sequence>